<evidence type="ECO:0008006" key="5">
    <source>
        <dbReference type="Google" id="ProtNLM"/>
    </source>
</evidence>
<dbReference type="InterPro" id="IPR011050">
    <property type="entry name" value="Pectin_lyase_fold/virulence"/>
</dbReference>
<sequence>MKNQYLLRLLFLLLSLAGLGSQLPLQAQTIRYVKPTATGTGSGESWPNASSDLQAMIDASGSGQQVWVAAGTYKPTSTTARTISFSMKDGVAIYGGFEGTETQLSQRPSVNPVSGNPSSSTLSGDIGTLGDASDNSYHVISNLTGLTTTAVLDGFVITGGNANGGDNNEGGGAYNRLCSPSFRNCLLQGNSATRGGGAMYNSVSSPVLTNCVLQSNTAPDGGAMFNNGRLSGIANPVLTNCVLRNNTSVSNGGAMYNDGSNSGQSSPVLTNCVLQGNSATGLGGAMYNIGANNGQSSPVLTNCSLQNNTVSFHGERCTTMDGLVAYRFRC</sequence>
<dbReference type="AlphaFoldDB" id="A0A327NCT8"/>
<reference evidence="3 4" key="1">
    <citation type="submission" date="2018-06" db="EMBL/GenBank/DDBJ databases">
        <title>Spirosoma sp. HMF3257 Genome sequencing and assembly.</title>
        <authorList>
            <person name="Kang H."/>
            <person name="Cha I."/>
            <person name="Kim H."/>
            <person name="Kang J."/>
            <person name="Joh K."/>
        </authorList>
    </citation>
    <scope>NUCLEOTIDE SEQUENCE [LARGE SCALE GENOMIC DNA]</scope>
    <source>
        <strain evidence="3 4">HMF3257</strain>
    </source>
</reference>
<dbReference type="SUPFAM" id="SSF51126">
    <property type="entry name" value="Pectin lyase-like"/>
    <property type="match status" value="1"/>
</dbReference>
<gene>
    <name evidence="3" type="ORF">HMF3257_37340</name>
</gene>
<feature type="compositionally biased region" description="Low complexity" evidence="1">
    <location>
        <begin position="108"/>
        <end position="120"/>
    </location>
</feature>
<dbReference type="EMBL" id="QLII01000002">
    <property type="protein sequence ID" value="RAI73071.1"/>
    <property type="molecule type" value="Genomic_DNA"/>
</dbReference>
<dbReference type="InterPro" id="IPR012334">
    <property type="entry name" value="Pectin_lyas_fold"/>
</dbReference>
<organism evidence="3 4">
    <name type="scientific">Spirosoma telluris</name>
    <dbReference type="NCBI Taxonomy" id="2183553"/>
    <lineage>
        <taxon>Bacteria</taxon>
        <taxon>Pseudomonadati</taxon>
        <taxon>Bacteroidota</taxon>
        <taxon>Cytophagia</taxon>
        <taxon>Cytophagales</taxon>
        <taxon>Cytophagaceae</taxon>
        <taxon>Spirosoma</taxon>
    </lineage>
</organism>
<dbReference type="RefSeq" id="WP_111350819.1">
    <property type="nucleotide sequence ID" value="NZ_QLII01000002.1"/>
</dbReference>
<evidence type="ECO:0000256" key="1">
    <source>
        <dbReference type="SAM" id="MobiDB-lite"/>
    </source>
</evidence>
<feature type="signal peptide" evidence="2">
    <location>
        <begin position="1"/>
        <end position="27"/>
    </location>
</feature>
<keyword evidence="4" id="KW-1185">Reference proteome</keyword>
<evidence type="ECO:0000256" key="2">
    <source>
        <dbReference type="SAM" id="SignalP"/>
    </source>
</evidence>
<feature type="chain" id="PRO_5016367871" description="DUF1565 domain-containing protein" evidence="2">
    <location>
        <begin position="28"/>
        <end position="330"/>
    </location>
</feature>
<dbReference type="OrthoDB" id="960258at2"/>
<protein>
    <recommendedName>
        <fullName evidence="5">DUF1565 domain-containing protein</fullName>
    </recommendedName>
</protein>
<name>A0A327NCT8_9BACT</name>
<proteinExistence type="predicted"/>
<evidence type="ECO:0000313" key="3">
    <source>
        <dbReference type="EMBL" id="RAI73071.1"/>
    </source>
</evidence>
<dbReference type="Proteomes" id="UP000249016">
    <property type="component" value="Unassembled WGS sequence"/>
</dbReference>
<keyword evidence="2" id="KW-0732">Signal</keyword>
<accession>A0A327NCT8</accession>
<feature type="region of interest" description="Disordered" evidence="1">
    <location>
        <begin position="103"/>
        <end position="122"/>
    </location>
</feature>
<evidence type="ECO:0000313" key="4">
    <source>
        <dbReference type="Proteomes" id="UP000249016"/>
    </source>
</evidence>
<dbReference type="Gene3D" id="2.160.20.10">
    <property type="entry name" value="Single-stranded right-handed beta-helix, Pectin lyase-like"/>
    <property type="match status" value="1"/>
</dbReference>
<comment type="caution">
    <text evidence="3">The sequence shown here is derived from an EMBL/GenBank/DDBJ whole genome shotgun (WGS) entry which is preliminary data.</text>
</comment>